<dbReference type="NCBIfam" id="NF006679">
    <property type="entry name" value="PRK09228.1"/>
    <property type="match status" value="1"/>
</dbReference>
<dbReference type="FunFam" id="3.20.20.140:FF:000022">
    <property type="entry name" value="Guanine deaminase"/>
    <property type="match status" value="1"/>
</dbReference>
<dbReference type="Gene3D" id="2.30.40.10">
    <property type="entry name" value="Urease, subunit C, domain 1"/>
    <property type="match status" value="1"/>
</dbReference>
<dbReference type="InterPro" id="IPR051607">
    <property type="entry name" value="Metallo-dep_hydrolases"/>
</dbReference>
<dbReference type="SUPFAM" id="SSF51338">
    <property type="entry name" value="Composite domain of metallo-dependent hydrolases"/>
    <property type="match status" value="2"/>
</dbReference>
<comment type="catalytic activity">
    <reaction evidence="8">
        <text>guanine + H2O + H(+) = xanthine + NH4(+)</text>
        <dbReference type="Rhea" id="RHEA:14665"/>
        <dbReference type="ChEBI" id="CHEBI:15377"/>
        <dbReference type="ChEBI" id="CHEBI:15378"/>
        <dbReference type="ChEBI" id="CHEBI:16235"/>
        <dbReference type="ChEBI" id="CHEBI:17712"/>
        <dbReference type="ChEBI" id="CHEBI:28938"/>
        <dbReference type="EC" id="3.5.4.3"/>
    </reaction>
</comment>
<evidence type="ECO:0000256" key="1">
    <source>
        <dbReference type="ARBA" id="ARBA00004984"/>
    </source>
</evidence>
<sequence length="449" mass="49953">MQSDRLMLRGRILTFNAEPFGAEDTSAYDYIEDGALLIENGMIAGRGEFSELIGDAAGAEIVDHRPHLLMAGFIDTHIHFPQVQVIASWGAQLLDWLNTYTFPEETRFSDDDHAAAMACRFFDLLTNHGTTTAVAYCSVHKGSAEAYFEEAEQRNMRVIGGKVLMDRNAPDGLRDTPQSGYDDTKDLIAKWHGKGRASYAITPRFAITSTPEQMDMARALVREHPDCFVQTHLSENKNEIAYTLELYPEARDYLDVYQRYGLLSDKMLLGHSIHLEPREVAVMAETGSRPVFCPTSNLFLGSGLFNEEKMRQKGIVSAIATDIGAGTSYSMLQTLNEGYKILQLQDQKLHPLRAFHWMTRGNAVALGMEEKIGTLDAGTEADVVVLNSKATDAMALRMERASNLSEELFILQMLGDDRAVEEVYIAGQAQKSGRRPAAIPAFERVLELV</sequence>
<comment type="pathway">
    <text evidence="1 8">Purine metabolism; guanine degradation; xanthine from guanine: step 1/1.</text>
</comment>
<evidence type="ECO:0000256" key="8">
    <source>
        <dbReference type="RuleBase" id="RU366009"/>
    </source>
</evidence>
<dbReference type="GO" id="GO:0006147">
    <property type="term" value="P:guanine catabolic process"/>
    <property type="evidence" value="ECO:0007669"/>
    <property type="project" value="UniProtKB-UniRule"/>
</dbReference>
<evidence type="ECO:0000256" key="5">
    <source>
        <dbReference type="ARBA" id="ARBA00022801"/>
    </source>
</evidence>
<dbReference type="EMBL" id="CXWD01000003">
    <property type="protein sequence ID" value="CTQ65793.1"/>
    <property type="molecule type" value="Genomic_DNA"/>
</dbReference>
<dbReference type="OrthoDB" id="9787621at2"/>
<dbReference type="InterPro" id="IPR011059">
    <property type="entry name" value="Metal-dep_hydrolase_composite"/>
</dbReference>
<evidence type="ECO:0000313" key="11">
    <source>
        <dbReference type="Proteomes" id="UP000053235"/>
    </source>
</evidence>
<dbReference type="Pfam" id="PF01979">
    <property type="entry name" value="Amidohydro_1"/>
    <property type="match status" value="1"/>
</dbReference>
<keyword evidence="6 8" id="KW-0862">Zinc</keyword>
<name>A0A0M6ZWD9_9HYPH</name>
<dbReference type="NCBIfam" id="TIGR02967">
    <property type="entry name" value="guan_deamin"/>
    <property type="match status" value="1"/>
</dbReference>
<keyword evidence="5 8" id="KW-0378">Hydrolase</keyword>
<dbReference type="RefSeq" id="WP_055670682.1">
    <property type="nucleotide sequence ID" value="NZ_CXWD01000003.1"/>
</dbReference>
<dbReference type="AlphaFoldDB" id="A0A0M6ZWD9"/>
<dbReference type="GO" id="GO:0008892">
    <property type="term" value="F:guanine deaminase activity"/>
    <property type="evidence" value="ECO:0007669"/>
    <property type="project" value="UniProtKB-UniRule"/>
</dbReference>
<dbReference type="InterPro" id="IPR006680">
    <property type="entry name" value="Amidohydro-rel"/>
</dbReference>
<dbReference type="InterPro" id="IPR014311">
    <property type="entry name" value="Guanine_deaminase"/>
</dbReference>
<keyword evidence="4 8" id="KW-0479">Metal-binding</keyword>
<evidence type="ECO:0000256" key="6">
    <source>
        <dbReference type="ARBA" id="ARBA00022833"/>
    </source>
</evidence>
<organism evidence="10 11">
    <name type="scientific">Roseibium alexandrii</name>
    <dbReference type="NCBI Taxonomy" id="388408"/>
    <lineage>
        <taxon>Bacteria</taxon>
        <taxon>Pseudomonadati</taxon>
        <taxon>Pseudomonadota</taxon>
        <taxon>Alphaproteobacteria</taxon>
        <taxon>Hyphomicrobiales</taxon>
        <taxon>Stappiaceae</taxon>
        <taxon>Roseibium</taxon>
    </lineage>
</organism>
<comment type="cofactor">
    <cofactor evidence="8">
        <name>Zn(2+)</name>
        <dbReference type="ChEBI" id="CHEBI:29105"/>
    </cofactor>
    <text evidence="8">Binds 1 zinc ion per subunit.</text>
</comment>
<keyword evidence="11" id="KW-1185">Reference proteome</keyword>
<evidence type="ECO:0000256" key="7">
    <source>
        <dbReference type="NCBIfam" id="TIGR02967"/>
    </source>
</evidence>
<evidence type="ECO:0000259" key="9">
    <source>
        <dbReference type="Pfam" id="PF01979"/>
    </source>
</evidence>
<accession>A0A0M6ZWD9</accession>
<dbReference type="EC" id="3.5.4.3" evidence="3 7"/>
<dbReference type="SUPFAM" id="SSF51556">
    <property type="entry name" value="Metallo-dependent hydrolases"/>
    <property type="match status" value="1"/>
</dbReference>
<reference evidence="11" key="1">
    <citation type="submission" date="2015-07" db="EMBL/GenBank/DDBJ databases">
        <authorList>
            <person name="Rodrigo-Torres Lidia"/>
            <person name="Arahal R.David."/>
        </authorList>
    </citation>
    <scope>NUCLEOTIDE SEQUENCE [LARGE SCALE GENOMIC DNA]</scope>
    <source>
        <strain evidence="11">CECT 5112</strain>
    </source>
</reference>
<dbReference type="PANTHER" id="PTHR11271:SF6">
    <property type="entry name" value="GUANINE DEAMINASE"/>
    <property type="match status" value="1"/>
</dbReference>
<protein>
    <recommendedName>
        <fullName evidence="3 7">Guanine deaminase</fullName>
        <shortName evidence="8">Guanase</shortName>
        <ecNumber evidence="3 7">3.5.4.3</ecNumber>
    </recommendedName>
    <alternativeName>
        <fullName evidence="8">Guanine aminohydrolase</fullName>
    </alternativeName>
</protein>
<dbReference type="Proteomes" id="UP000053235">
    <property type="component" value="Unassembled WGS sequence"/>
</dbReference>
<dbReference type="STRING" id="388408.LAX5112_00758"/>
<proteinExistence type="inferred from homology"/>
<dbReference type="InterPro" id="IPR032466">
    <property type="entry name" value="Metal_Hydrolase"/>
</dbReference>
<dbReference type="Gene3D" id="3.20.20.140">
    <property type="entry name" value="Metal-dependent hydrolases"/>
    <property type="match status" value="1"/>
</dbReference>
<evidence type="ECO:0000313" key="10">
    <source>
        <dbReference type="EMBL" id="CTQ65793.1"/>
    </source>
</evidence>
<dbReference type="GO" id="GO:0005829">
    <property type="term" value="C:cytosol"/>
    <property type="evidence" value="ECO:0007669"/>
    <property type="project" value="TreeGrafter"/>
</dbReference>
<dbReference type="GO" id="GO:0008270">
    <property type="term" value="F:zinc ion binding"/>
    <property type="evidence" value="ECO:0007669"/>
    <property type="project" value="UniProtKB-UniRule"/>
</dbReference>
<gene>
    <name evidence="10" type="primary">guaD_2</name>
    <name evidence="10" type="ORF">LAX5112_00758</name>
</gene>
<evidence type="ECO:0000256" key="4">
    <source>
        <dbReference type="ARBA" id="ARBA00022723"/>
    </source>
</evidence>
<dbReference type="UniPathway" id="UPA00603">
    <property type="reaction ID" value="UER00660"/>
</dbReference>
<comment type="function">
    <text evidence="8">Catalyzes the hydrolytic deamination of guanine, producing xanthine and ammonia.</text>
</comment>
<feature type="domain" description="Amidohydrolase-related" evidence="9">
    <location>
        <begin position="69"/>
        <end position="428"/>
    </location>
</feature>
<evidence type="ECO:0000256" key="3">
    <source>
        <dbReference type="ARBA" id="ARBA00012781"/>
    </source>
</evidence>
<evidence type="ECO:0000256" key="2">
    <source>
        <dbReference type="ARBA" id="ARBA00006745"/>
    </source>
</evidence>
<comment type="similarity">
    <text evidence="2 8">Belongs to the metallo-dependent hydrolases superfamily. ATZ/TRZ family.</text>
</comment>
<dbReference type="PANTHER" id="PTHR11271">
    <property type="entry name" value="GUANINE DEAMINASE"/>
    <property type="match status" value="1"/>
</dbReference>